<gene>
    <name evidence="1" type="ORF">PsorP6_015486</name>
</gene>
<evidence type="ECO:0000313" key="2">
    <source>
        <dbReference type="Proteomes" id="UP001163321"/>
    </source>
</evidence>
<protein>
    <submittedName>
        <fullName evidence="1">Uncharacterized protein</fullName>
    </submittedName>
</protein>
<sequence length="63" mass="6877">MNIVSIMSSSSTSLSDFIAVLLTFSGPESLVVSSELVAVVVEDLLRYSFGFHLSHTIRSTKRN</sequence>
<accession>A0ACC0WS61</accession>
<dbReference type="EMBL" id="CM047589">
    <property type="protein sequence ID" value="KAI9920541.1"/>
    <property type="molecule type" value="Genomic_DNA"/>
</dbReference>
<organism evidence="1 2">
    <name type="scientific">Peronosclerospora sorghi</name>
    <dbReference type="NCBI Taxonomy" id="230839"/>
    <lineage>
        <taxon>Eukaryota</taxon>
        <taxon>Sar</taxon>
        <taxon>Stramenopiles</taxon>
        <taxon>Oomycota</taxon>
        <taxon>Peronosporomycetes</taxon>
        <taxon>Peronosporales</taxon>
        <taxon>Peronosporaceae</taxon>
        <taxon>Peronosclerospora</taxon>
    </lineage>
</organism>
<comment type="caution">
    <text evidence="1">The sequence shown here is derived from an EMBL/GenBank/DDBJ whole genome shotgun (WGS) entry which is preliminary data.</text>
</comment>
<name>A0ACC0WS61_9STRA</name>
<reference evidence="1 2" key="1">
    <citation type="journal article" date="2022" name="bioRxiv">
        <title>The genome of the oomycete Peronosclerospora sorghi, a cosmopolitan pathogen of maize and sorghum, is inflated with dispersed pseudogenes.</title>
        <authorList>
            <person name="Fletcher K."/>
            <person name="Martin F."/>
            <person name="Isakeit T."/>
            <person name="Cavanaugh K."/>
            <person name="Magill C."/>
            <person name="Michelmore R."/>
        </authorList>
    </citation>
    <scope>NUCLEOTIDE SEQUENCE [LARGE SCALE GENOMIC DNA]</scope>
    <source>
        <strain evidence="1">P6</strain>
    </source>
</reference>
<keyword evidence="2" id="KW-1185">Reference proteome</keyword>
<dbReference type="Proteomes" id="UP001163321">
    <property type="component" value="Chromosome 10"/>
</dbReference>
<evidence type="ECO:0000313" key="1">
    <source>
        <dbReference type="EMBL" id="KAI9920541.1"/>
    </source>
</evidence>
<proteinExistence type="predicted"/>